<evidence type="ECO:0008006" key="3">
    <source>
        <dbReference type="Google" id="ProtNLM"/>
    </source>
</evidence>
<dbReference type="RefSeq" id="XP_070901309.1">
    <property type="nucleotide sequence ID" value="XM_071049110.1"/>
</dbReference>
<organism evidence="1 2">
    <name type="scientific">Aspergillus pseudodeflectus</name>
    <dbReference type="NCBI Taxonomy" id="176178"/>
    <lineage>
        <taxon>Eukaryota</taxon>
        <taxon>Fungi</taxon>
        <taxon>Dikarya</taxon>
        <taxon>Ascomycota</taxon>
        <taxon>Pezizomycotina</taxon>
        <taxon>Eurotiomycetes</taxon>
        <taxon>Eurotiomycetidae</taxon>
        <taxon>Eurotiales</taxon>
        <taxon>Aspergillaceae</taxon>
        <taxon>Aspergillus</taxon>
        <taxon>Aspergillus subgen. Nidulantes</taxon>
    </lineage>
</organism>
<keyword evidence="2" id="KW-1185">Reference proteome</keyword>
<name>A0ABR4KQQ3_9EURO</name>
<evidence type="ECO:0000313" key="1">
    <source>
        <dbReference type="EMBL" id="KAL2854144.1"/>
    </source>
</evidence>
<accession>A0ABR4KQQ3</accession>
<reference evidence="1 2" key="1">
    <citation type="submission" date="2024-07" db="EMBL/GenBank/DDBJ databases">
        <title>Section-level genome sequencing and comparative genomics of Aspergillus sections Usti and Cavernicolus.</title>
        <authorList>
            <consortium name="Lawrence Berkeley National Laboratory"/>
            <person name="Nybo J.L."/>
            <person name="Vesth T.C."/>
            <person name="Theobald S."/>
            <person name="Frisvad J.C."/>
            <person name="Larsen T.O."/>
            <person name="Kjaerboelling I."/>
            <person name="Rothschild-Mancinelli K."/>
            <person name="Lyhne E.K."/>
            <person name="Kogle M.E."/>
            <person name="Barry K."/>
            <person name="Clum A."/>
            <person name="Na H."/>
            <person name="Ledsgaard L."/>
            <person name="Lin J."/>
            <person name="Lipzen A."/>
            <person name="Kuo A."/>
            <person name="Riley R."/>
            <person name="Mondo S."/>
            <person name="LaButti K."/>
            <person name="Haridas S."/>
            <person name="Pangalinan J."/>
            <person name="Salamov A.A."/>
            <person name="Simmons B.A."/>
            <person name="Magnuson J.K."/>
            <person name="Chen J."/>
            <person name="Drula E."/>
            <person name="Henrissat B."/>
            <person name="Wiebenga A."/>
            <person name="Lubbers R.J."/>
            <person name="Gomes A.C."/>
            <person name="Macurrencykelacurrency M.R."/>
            <person name="Stajich J."/>
            <person name="Grigoriev I.V."/>
            <person name="Mortensen U.H."/>
            <person name="De vries R.P."/>
            <person name="Baker S.E."/>
            <person name="Andersen M.R."/>
        </authorList>
    </citation>
    <scope>NUCLEOTIDE SEQUENCE [LARGE SCALE GENOMIC DNA]</scope>
    <source>
        <strain evidence="1 2">CBS 756.74</strain>
    </source>
</reference>
<dbReference type="Proteomes" id="UP001610444">
    <property type="component" value="Unassembled WGS sequence"/>
</dbReference>
<comment type="caution">
    <text evidence="1">The sequence shown here is derived from an EMBL/GenBank/DDBJ whole genome shotgun (WGS) entry which is preliminary data.</text>
</comment>
<dbReference type="EMBL" id="JBFXLR010000012">
    <property type="protein sequence ID" value="KAL2854144.1"/>
    <property type="molecule type" value="Genomic_DNA"/>
</dbReference>
<evidence type="ECO:0000313" key="2">
    <source>
        <dbReference type="Proteomes" id="UP001610444"/>
    </source>
</evidence>
<dbReference type="GeneID" id="98164274"/>
<gene>
    <name evidence="1" type="ORF">BJX68DRAFT_40008</name>
</gene>
<protein>
    <recommendedName>
        <fullName evidence="3">Transcription factor domain-containing protein</fullName>
    </recommendedName>
</protein>
<proteinExistence type="predicted"/>
<sequence>MQIISNDIQPSPGHEISLVTGFSARQRDGSPEESSLAMWIQWSLSYVLTVLQFPSPESSTCRLLSFALSLAIAYRYDAVSLSICPMLRAKTTDITMQDILKSRRPRRHGISAERYISSTSPDMPLSRRAVCSGYFHPFTILEGAVTHKLVNYWSCCGFS</sequence>